<dbReference type="RefSeq" id="WP_066353532.1">
    <property type="nucleotide sequence ID" value="NZ_LOED01000017.1"/>
</dbReference>
<dbReference type="SUPFAM" id="SSF53323">
    <property type="entry name" value="Pyruvate-ferredoxin oxidoreductase, PFOR, domain III"/>
    <property type="match status" value="1"/>
</dbReference>
<feature type="domain" description="Pyruvate/ketoisovalerate oxidoreductase catalytic" evidence="2">
    <location>
        <begin position="13"/>
        <end position="187"/>
    </location>
</feature>
<comment type="caution">
    <text evidence="3">The sequence shown here is derived from an EMBL/GenBank/DDBJ whole genome shotgun (WGS) entry which is preliminary data.</text>
</comment>
<dbReference type="OrthoDB" id="9794954at2"/>
<dbReference type="InterPro" id="IPR002869">
    <property type="entry name" value="Pyrv_flavodox_OxRed_cen"/>
</dbReference>
<gene>
    <name evidence="3" type="primary">porC_2</name>
    <name evidence="3" type="ORF">AN618_14590</name>
</gene>
<accession>A0A140L810</accession>
<dbReference type="PANTHER" id="PTHR43366">
    <property type="entry name" value="PYRUVATE SYNTHASE SUBUNIT PORC"/>
    <property type="match status" value="1"/>
</dbReference>
<evidence type="ECO:0000313" key="4">
    <source>
        <dbReference type="Proteomes" id="UP000070427"/>
    </source>
</evidence>
<organism evidence="3 4">
    <name type="scientific">Fervidicola ferrireducens</name>
    <dbReference type="NCBI Taxonomy" id="520764"/>
    <lineage>
        <taxon>Bacteria</taxon>
        <taxon>Bacillati</taxon>
        <taxon>Bacillota</taxon>
        <taxon>Clostridia</taxon>
        <taxon>Thermosediminibacterales</taxon>
        <taxon>Thermosediminibacteraceae</taxon>
        <taxon>Fervidicola</taxon>
    </lineage>
</organism>
<dbReference type="Gene3D" id="3.40.920.10">
    <property type="entry name" value="Pyruvate-ferredoxin oxidoreductase, PFOR, domain III"/>
    <property type="match status" value="1"/>
</dbReference>
<proteinExistence type="predicted"/>
<protein>
    <submittedName>
        <fullName evidence="3">Pyruvate synthase subunit PorC</fullName>
        <ecNumber evidence="3">1.2.7.1</ecNumber>
    </submittedName>
</protein>
<keyword evidence="3" id="KW-0670">Pyruvate</keyword>
<keyword evidence="1 3" id="KW-0560">Oxidoreductase</keyword>
<dbReference type="PANTHER" id="PTHR43366:SF1">
    <property type="entry name" value="PYRUVATE SYNTHASE SUBUNIT PORC"/>
    <property type="match status" value="1"/>
</dbReference>
<dbReference type="STRING" id="520764.AN618_14590"/>
<dbReference type="InterPro" id="IPR011894">
    <property type="entry name" value="PorC_KorC"/>
</dbReference>
<dbReference type="Pfam" id="PF01558">
    <property type="entry name" value="POR"/>
    <property type="match status" value="1"/>
</dbReference>
<evidence type="ECO:0000259" key="2">
    <source>
        <dbReference type="Pfam" id="PF01558"/>
    </source>
</evidence>
<keyword evidence="4" id="KW-1185">Reference proteome</keyword>
<dbReference type="InterPro" id="IPR051626">
    <property type="entry name" value="Oxidoreductase_gamma_subunit"/>
</dbReference>
<dbReference type="EMBL" id="LOED01000017">
    <property type="protein sequence ID" value="KXG76685.1"/>
    <property type="molecule type" value="Genomic_DNA"/>
</dbReference>
<sequence>MAKVLEIRWHARGGQGAKTAALMLAESVAEMGKYVQGFPEYGPERMGAPIQAFNRISDEPIYIHSNVVNPDIVMVLDPTLIGKANITDGVPEDGIYIINTTKTPAEVRKMLGVKGGKIYTVDANQISLETIGRPIPNTPMMGAFIKATGIIPFDEFMACMREQLAKKFKSKPEVIEGNLKAIERAYQEVKGE</sequence>
<dbReference type="Proteomes" id="UP000070427">
    <property type="component" value="Unassembled WGS sequence"/>
</dbReference>
<reference evidence="3 4" key="1">
    <citation type="submission" date="2015-12" db="EMBL/GenBank/DDBJ databases">
        <title>Draft genome sequnece of Fervidicola ferrireducens strain Y170.</title>
        <authorList>
            <person name="Patel B.K."/>
        </authorList>
    </citation>
    <scope>NUCLEOTIDE SEQUENCE [LARGE SCALE GENOMIC DNA]</scope>
    <source>
        <strain evidence="3 4">Y170</strain>
    </source>
</reference>
<dbReference type="EC" id="1.2.7.1" evidence="3"/>
<dbReference type="PATRIC" id="fig|520764.3.peg.1573"/>
<evidence type="ECO:0000256" key="1">
    <source>
        <dbReference type="ARBA" id="ARBA00023002"/>
    </source>
</evidence>
<dbReference type="GO" id="GO:0019164">
    <property type="term" value="F:pyruvate synthase activity"/>
    <property type="evidence" value="ECO:0007669"/>
    <property type="project" value="UniProtKB-EC"/>
</dbReference>
<name>A0A140L810_9FIRM</name>
<dbReference type="InterPro" id="IPR019752">
    <property type="entry name" value="Pyrv/ketoisovalerate_OxRed_cat"/>
</dbReference>
<evidence type="ECO:0000313" key="3">
    <source>
        <dbReference type="EMBL" id="KXG76685.1"/>
    </source>
</evidence>
<dbReference type="InParanoid" id="A0A140L810"/>
<dbReference type="NCBIfam" id="TIGR02175">
    <property type="entry name" value="PorC_KorC"/>
    <property type="match status" value="1"/>
</dbReference>
<dbReference type="AlphaFoldDB" id="A0A140L810"/>